<dbReference type="Proteomes" id="UP000193467">
    <property type="component" value="Unassembled WGS sequence"/>
</dbReference>
<name>A0A1Y2FVR8_9BASI</name>
<protein>
    <submittedName>
        <fullName evidence="1">Uncharacterized protein</fullName>
    </submittedName>
</protein>
<accession>A0A1Y2FVR8</accession>
<dbReference type="AlphaFoldDB" id="A0A1Y2FVR8"/>
<proteinExistence type="predicted"/>
<gene>
    <name evidence="1" type="ORF">BCR35DRAFT_330300</name>
</gene>
<organism evidence="1 2">
    <name type="scientific">Leucosporidium creatinivorum</name>
    <dbReference type="NCBI Taxonomy" id="106004"/>
    <lineage>
        <taxon>Eukaryota</taxon>
        <taxon>Fungi</taxon>
        <taxon>Dikarya</taxon>
        <taxon>Basidiomycota</taxon>
        <taxon>Pucciniomycotina</taxon>
        <taxon>Microbotryomycetes</taxon>
        <taxon>Leucosporidiales</taxon>
        <taxon>Leucosporidium</taxon>
    </lineage>
</organism>
<keyword evidence="2" id="KW-1185">Reference proteome</keyword>
<comment type="caution">
    <text evidence="1">The sequence shown here is derived from an EMBL/GenBank/DDBJ whole genome shotgun (WGS) entry which is preliminary data.</text>
</comment>
<dbReference type="OrthoDB" id="3362246at2759"/>
<dbReference type="EMBL" id="MCGR01000012">
    <property type="protein sequence ID" value="ORY88088.1"/>
    <property type="molecule type" value="Genomic_DNA"/>
</dbReference>
<evidence type="ECO:0000313" key="2">
    <source>
        <dbReference type="Proteomes" id="UP000193467"/>
    </source>
</evidence>
<evidence type="ECO:0000313" key="1">
    <source>
        <dbReference type="EMBL" id="ORY88088.1"/>
    </source>
</evidence>
<reference evidence="1 2" key="1">
    <citation type="submission" date="2016-07" db="EMBL/GenBank/DDBJ databases">
        <title>Pervasive Adenine N6-methylation of Active Genes in Fungi.</title>
        <authorList>
            <consortium name="DOE Joint Genome Institute"/>
            <person name="Mondo S.J."/>
            <person name="Dannebaum R.O."/>
            <person name="Kuo R.C."/>
            <person name="Labutti K."/>
            <person name="Haridas S."/>
            <person name="Kuo A."/>
            <person name="Salamov A."/>
            <person name="Ahrendt S.R."/>
            <person name="Lipzen A."/>
            <person name="Sullivan W."/>
            <person name="Andreopoulos W.B."/>
            <person name="Clum A."/>
            <person name="Lindquist E."/>
            <person name="Daum C."/>
            <person name="Ramamoorthy G.K."/>
            <person name="Gryganskyi A."/>
            <person name="Culley D."/>
            <person name="Magnuson J.K."/>
            <person name="James T.Y."/>
            <person name="O'Malley M.A."/>
            <person name="Stajich J.E."/>
            <person name="Spatafora J.W."/>
            <person name="Visel A."/>
            <person name="Grigoriev I.V."/>
        </authorList>
    </citation>
    <scope>NUCLEOTIDE SEQUENCE [LARGE SCALE GENOMIC DNA]</scope>
    <source>
        <strain evidence="1 2">62-1032</strain>
    </source>
</reference>
<dbReference type="InParanoid" id="A0A1Y2FVR8"/>
<sequence length="216" mass="22949">MANGASSEVSSNGYYVTELDLNVTWAAGTSLFFYVEADVVFGKNSDAERQQSWRGNVTYTVQSGSSQACIIPAHKPVVLDFRPLLNLSQCETVAVSWSGGIPPYAVTAMITNDATTAALRTSGSLEYNMFPLVVGTTATSLEWTVDYAAGVEVAFLVDSASSGSTVSRRFTVGAGSTACTIPDENQFKASSALSRVAQYSPWSMLALLATPFMLSM</sequence>